<accession>A0ABY7DT69</accession>
<gene>
    <name evidence="2" type="ORF">MAR_025300</name>
</gene>
<organism evidence="2 3">
    <name type="scientific">Mya arenaria</name>
    <name type="common">Soft-shell clam</name>
    <dbReference type="NCBI Taxonomy" id="6604"/>
    <lineage>
        <taxon>Eukaryota</taxon>
        <taxon>Metazoa</taxon>
        <taxon>Spiralia</taxon>
        <taxon>Lophotrochozoa</taxon>
        <taxon>Mollusca</taxon>
        <taxon>Bivalvia</taxon>
        <taxon>Autobranchia</taxon>
        <taxon>Heteroconchia</taxon>
        <taxon>Euheterodonta</taxon>
        <taxon>Imparidentia</taxon>
        <taxon>Neoheterodontei</taxon>
        <taxon>Myida</taxon>
        <taxon>Myoidea</taxon>
        <taxon>Myidae</taxon>
        <taxon>Mya</taxon>
    </lineage>
</organism>
<dbReference type="SUPFAM" id="SSF51905">
    <property type="entry name" value="FAD/NAD(P)-binding domain"/>
    <property type="match status" value="1"/>
</dbReference>
<dbReference type="InterPro" id="IPR006076">
    <property type="entry name" value="FAD-dep_OxRdtase"/>
</dbReference>
<dbReference type="InterPro" id="IPR036188">
    <property type="entry name" value="FAD/NAD-bd_sf"/>
</dbReference>
<dbReference type="EMBL" id="CP111014">
    <property type="protein sequence ID" value="WAR00928.1"/>
    <property type="molecule type" value="Genomic_DNA"/>
</dbReference>
<dbReference type="PANTHER" id="PTHR42720">
    <property type="entry name" value="GLYCEROL-3-PHOSPHATE DEHYDROGENASE"/>
    <property type="match status" value="1"/>
</dbReference>
<sequence>MDTYDVIVIGGGVTGCACLFELASCGGMLHTGFDAVEPLESDCIRVCQKRVFPLARKIGVPVNHIGATMVAWSQQQLQNFDKVKDNSRQVDCSEVRELSVSELYARESRLGPGALGALHIPGEAVTDPWLLPILLANDARKKGARLVCWSRVESLSRDGNKWTVDSTSGKYRGRCVINCGGLYGDILEGLACGQAFRILPRKGQYTVYSAAACSIIKSSILPVPTSAGKGVIVFRSVYDNVVVGPTNEYVQSRERAPINTDVTRRLAEVARSVVPDLTSHPIVTMYTGVRPATKDKDYIIHGDREKYKNKYISTFVSTCKELSSIFG</sequence>
<dbReference type="Proteomes" id="UP001164746">
    <property type="component" value="Chromosome 3"/>
</dbReference>
<protein>
    <submittedName>
        <fullName evidence="2">Y051-like protein</fullName>
    </submittedName>
</protein>
<keyword evidence="3" id="KW-1185">Reference proteome</keyword>
<feature type="domain" description="FAD dependent oxidoreductase" evidence="1">
    <location>
        <begin position="26"/>
        <end position="302"/>
    </location>
</feature>
<name>A0ABY7DT69_MYAAR</name>
<evidence type="ECO:0000259" key="1">
    <source>
        <dbReference type="Pfam" id="PF01266"/>
    </source>
</evidence>
<dbReference type="Pfam" id="PF01266">
    <property type="entry name" value="DAO"/>
    <property type="match status" value="1"/>
</dbReference>
<reference evidence="2" key="1">
    <citation type="submission" date="2022-11" db="EMBL/GenBank/DDBJ databases">
        <title>Centuries of genome instability and evolution in soft-shell clam transmissible cancer (bioRxiv).</title>
        <authorList>
            <person name="Hart S.F.M."/>
            <person name="Yonemitsu M.A."/>
            <person name="Giersch R.M."/>
            <person name="Beal B.F."/>
            <person name="Arriagada G."/>
            <person name="Davis B.W."/>
            <person name="Ostrander E.A."/>
            <person name="Goff S.P."/>
            <person name="Metzger M.J."/>
        </authorList>
    </citation>
    <scope>NUCLEOTIDE SEQUENCE</scope>
    <source>
        <strain evidence="2">MELC-2E11</strain>
        <tissue evidence="2">Siphon/mantle</tissue>
    </source>
</reference>
<dbReference type="Gene3D" id="3.50.50.60">
    <property type="entry name" value="FAD/NAD(P)-binding domain"/>
    <property type="match status" value="1"/>
</dbReference>
<evidence type="ECO:0000313" key="3">
    <source>
        <dbReference type="Proteomes" id="UP001164746"/>
    </source>
</evidence>
<dbReference type="PANTHER" id="PTHR42720:SF1">
    <property type="entry name" value="GLYCEROL 3-PHOSPHATE OXIDASE"/>
    <property type="match status" value="1"/>
</dbReference>
<dbReference type="InterPro" id="IPR052745">
    <property type="entry name" value="G3P_Oxidase/Oxidoreductase"/>
</dbReference>
<proteinExistence type="predicted"/>
<evidence type="ECO:0000313" key="2">
    <source>
        <dbReference type="EMBL" id="WAR00928.1"/>
    </source>
</evidence>
<dbReference type="Gene3D" id="3.30.9.10">
    <property type="entry name" value="D-Amino Acid Oxidase, subunit A, domain 2"/>
    <property type="match status" value="1"/>
</dbReference>